<dbReference type="Proteomes" id="UP000019364">
    <property type="component" value="Unassembled WGS sequence"/>
</dbReference>
<feature type="domain" description="Pyrimidine nucleoside phosphorylase C-terminal" evidence="12">
    <location>
        <begin position="264"/>
        <end position="337"/>
    </location>
</feature>
<comment type="caution">
    <text evidence="13">The sequence shown here is derived from an EMBL/GenBank/DDBJ whole genome shotgun (WGS) entry which is preliminary data.</text>
</comment>
<comment type="similarity">
    <text evidence="4">Belongs to the thymidine/pyrimidine-nucleoside phosphorylase family.</text>
</comment>
<dbReference type="NCBIfam" id="NF004747">
    <property type="entry name" value="PRK06078.1"/>
    <property type="match status" value="1"/>
</dbReference>
<dbReference type="Gene3D" id="3.90.1170.30">
    <property type="entry name" value="Pyrimidine nucleoside phosphorylase-like, C-terminal domain"/>
    <property type="match status" value="1"/>
</dbReference>
<evidence type="ECO:0000256" key="2">
    <source>
        <dbReference type="ARBA" id="ARBA00001958"/>
    </source>
</evidence>
<dbReference type="STRING" id="1236976.JCM16418_4601"/>
<dbReference type="InterPro" id="IPR035902">
    <property type="entry name" value="Nuc_phospho_transferase"/>
</dbReference>
<dbReference type="GO" id="GO:0006213">
    <property type="term" value="P:pyrimidine nucleoside metabolic process"/>
    <property type="evidence" value="ECO:0007669"/>
    <property type="project" value="InterPro"/>
</dbReference>
<keyword evidence="14" id="KW-1185">Reference proteome</keyword>
<evidence type="ECO:0000256" key="9">
    <source>
        <dbReference type="ARBA" id="ARBA00022679"/>
    </source>
</evidence>
<accession>W7YT68</accession>
<dbReference type="InterPro" id="IPR000312">
    <property type="entry name" value="Glycosyl_Trfase_fam3"/>
</dbReference>
<dbReference type="InterPro" id="IPR017872">
    <property type="entry name" value="Pyrmidine_PPase_CS"/>
</dbReference>
<dbReference type="PANTHER" id="PTHR10515">
    <property type="entry name" value="THYMIDINE PHOSPHORYLASE"/>
    <property type="match status" value="1"/>
</dbReference>
<evidence type="ECO:0000256" key="10">
    <source>
        <dbReference type="ARBA" id="ARBA00048453"/>
    </source>
</evidence>
<dbReference type="PIRSF" id="PIRSF000478">
    <property type="entry name" value="TP_PyNP"/>
    <property type="match status" value="1"/>
</dbReference>
<dbReference type="PROSITE" id="PS00647">
    <property type="entry name" value="THYMID_PHOSPHORYLASE"/>
    <property type="match status" value="1"/>
</dbReference>
<comment type="function">
    <text evidence="3">Catalyzes phosphorolysis of the pyrimidine nucleosides uridine, thymidine and 2'-deoxyuridine with the formation of the corresponding pyrimidine base and ribose-1-phosphate.</text>
</comment>
<dbReference type="NCBIfam" id="TIGR02644">
    <property type="entry name" value="Y_phosphoryl"/>
    <property type="match status" value="1"/>
</dbReference>
<dbReference type="InterPro" id="IPR013102">
    <property type="entry name" value="PYNP_C"/>
</dbReference>
<name>W7YT68_9BACL</name>
<keyword evidence="8" id="KW-0328">Glycosyltransferase</keyword>
<reference evidence="13 14" key="1">
    <citation type="journal article" date="2014" name="Genome Announc.">
        <title>Draft Genome Sequence of Paenibacillus pini JCM 16418T, Isolated from the Rhizosphere of Pine Tree.</title>
        <authorList>
            <person name="Yuki M."/>
            <person name="Oshima K."/>
            <person name="Suda W."/>
            <person name="Oshida Y."/>
            <person name="Kitamura K."/>
            <person name="Iida Y."/>
            <person name="Hattori M."/>
            <person name="Ohkuma M."/>
        </authorList>
    </citation>
    <scope>NUCLEOTIDE SEQUENCE [LARGE SCALE GENOMIC DNA]</scope>
    <source>
        <strain evidence="13 14">JCM 16418</strain>
    </source>
</reference>
<evidence type="ECO:0000256" key="1">
    <source>
        <dbReference type="ARBA" id="ARBA00001066"/>
    </source>
</evidence>
<dbReference type="FunFam" id="3.40.1030.10:FF:000003">
    <property type="entry name" value="Pyrimidine-nucleoside phosphorylase"/>
    <property type="match status" value="1"/>
</dbReference>
<comment type="cofactor">
    <cofactor evidence="2">
        <name>K(+)</name>
        <dbReference type="ChEBI" id="CHEBI:29103"/>
    </cofactor>
</comment>
<evidence type="ECO:0000256" key="5">
    <source>
        <dbReference type="ARBA" id="ARBA00011738"/>
    </source>
</evidence>
<evidence type="ECO:0000256" key="7">
    <source>
        <dbReference type="ARBA" id="ARBA00014680"/>
    </source>
</evidence>
<keyword evidence="9" id="KW-0808">Transferase</keyword>
<dbReference type="Pfam" id="PF07831">
    <property type="entry name" value="PYNP_C"/>
    <property type="match status" value="1"/>
</dbReference>
<evidence type="ECO:0000256" key="3">
    <source>
        <dbReference type="ARBA" id="ARBA00003877"/>
    </source>
</evidence>
<gene>
    <name evidence="13" type="ORF">JCM16418_4601</name>
</gene>
<dbReference type="SMART" id="SM00941">
    <property type="entry name" value="PYNP_C"/>
    <property type="match status" value="1"/>
</dbReference>
<evidence type="ECO:0000259" key="12">
    <source>
        <dbReference type="SMART" id="SM00941"/>
    </source>
</evidence>
<evidence type="ECO:0000313" key="13">
    <source>
        <dbReference type="EMBL" id="GAF10398.1"/>
    </source>
</evidence>
<evidence type="ECO:0000256" key="8">
    <source>
        <dbReference type="ARBA" id="ARBA00022676"/>
    </source>
</evidence>
<dbReference type="InterPro" id="IPR036566">
    <property type="entry name" value="PYNP-like_C_sf"/>
</dbReference>
<comment type="subunit">
    <text evidence="5">Homodimer.</text>
</comment>
<evidence type="ECO:0000313" key="14">
    <source>
        <dbReference type="Proteomes" id="UP000019364"/>
    </source>
</evidence>
<evidence type="ECO:0000256" key="11">
    <source>
        <dbReference type="ARBA" id="ARBA00048525"/>
    </source>
</evidence>
<dbReference type="Gene3D" id="3.40.1030.10">
    <property type="entry name" value="Nucleoside phosphorylase/phosphoribosyltransferase catalytic domain"/>
    <property type="match status" value="1"/>
</dbReference>
<dbReference type="EMBL" id="BAVZ01000023">
    <property type="protein sequence ID" value="GAF10398.1"/>
    <property type="molecule type" value="Genomic_DNA"/>
</dbReference>
<organism evidence="13 14">
    <name type="scientific">Paenibacillus pini JCM 16418</name>
    <dbReference type="NCBI Taxonomy" id="1236976"/>
    <lineage>
        <taxon>Bacteria</taxon>
        <taxon>Bacillati</taxon>
        <taxon>Bacillota</taxon>
        <taxon>Bacilli</taxon>
        <taxon>Bacillales</taxon>
        <taxon>Paenibacillaceae</taxon>
        <taxon>Paenibacillus</taxon>
    </lineage>
</organism>
<dbReference type="eggNOG" id="COG0213">
    <property type="taxonomic scope" value="Bacteria"/>
</dbReference>
<comment type="catalytic activity">
    <reaction evidence="10">
        <text>uridine + phosphate = alpha-D-ribose 1-phosphate + uracil</text>
        <dbReference type="Rhea" id="RHEA:24388"/>
        <dbReference type="ChEBI" id="CHEBI:16704"/>
        <dbReference type="ChEBI" id="CHEBI:17568"/>
        <dbReference type="ChEBI" id="CHEBI:43474"/>
        <dbReference type="ChEBI" id="CHEBI:57720"/>
        <dbReference type="EC" id="2.4.2.2"/>
    </reaction>
</comment>
<dbReference type="PANTHER" id="PTHR10515:SF0">
    <property type="entry name" value="THYMIDINE PHOSPHORYLASE"/>
    <property type="match status" value="1"/>
</dbReference>
<dbReference type="InterPro" id="IPR018090">
    <property type="entry name" value="Pyrmidine_PPas_bac/euk"/>
</dbReference>
<dbReference type="GO" id="GO:0006206">
    <property type="term" value="P:pyrimidine nucleobase metabolic process"/>
    <property type="evidence" value="ECO:0007669"/>
    <property type="project" value="InterPro"/>
</dbReference>
<dbReference type="FunFam" id="3.90.1170.30:FF:000002">
    <property type="entry name" value="Pyrimidine-nucleoside phosphorylase"/>
    <property type="match status" value="1"/>
</dbReference>
<dbReference type="SUPFAM" id="SSF54680">
    <property type="entry name" value="Pyrimidine nucleoside phosphorylase C-terminal domain"/>
    <property type="match status" value="1"/>
</dbReference>
<protein>
    <recommendedName>
        <fullName evidence="7">Pyrimidine-nucleoside phosphorylase</fullName>
        <ecNumber evidence="6">2.4.2.2</ecNumber>
    </recommendedName>
</protein>
<comment type="catalytic activity">
    <reaction evidence="1">
        <text>2'-deoxyuridine + phosphate = 2-deoxy-alpha-D-ribose 1-phosphate + uracil</text>
        <dbReference type="Rhea" id="RHEA:22824"/>
        <dbReference type="ChEBI" id="CHEBI:16450"/>
        <dbReference type="ChEBI" id="CHEBI:17568"/>
        <dbReference type="ChEBI" id="CHEBI:43474"/>
        <dbReference type="ChEBI" id="CHEBI:57259"/>
        <dbReference type="EC" id="2.4.2.2"/>
    </reaction>
</comment>
<dbReference type="GO" id="GO:0009032">
    <property type="term" value="F:thymidine phosphorylase activity"/>
    <property type="evidence" value="ECO:0007669"/>
    <property type="project" value="TreeGrafter"/>
</dbReference>
<comment type="catalytic activity">
    <reaction evidence="11">
        <text>thymidine + phosphate = 2-deoxy-alpha-D-ribose 1-phosphate + thymine</text>
        <dbReference type="Rhea" id="RHEA:16037"/>
        <dbReference type="ChEBI" id="CHEBI:17748"/>
        <dbReference type="ChEBI" id="CHEBI:17821"/>
        <dbReference type="ChEBI" id="CHEBI:43474"/>
        <dbReference type="ChEBI" id="CHEBI:57259"/>
        <dbReference type="EC" id="2.4.2.2"/>
    </reaction>
</comment>
<dbReference type="SUPFAM" id="SSF52418">
    <property type="entry name" value="Nucleoside phosphorylase/phosphoribosyltransferase catalytic domain"/>
    <property type="match status" value="1"/>
</dbReference>
<dbReference type="Pfam" id="PF00591">
    <property type="entry name" value="Glycos_transf_3"/>
    <property type="match status" value="1"/>
</dbReference>
<proteinExistence type="inferred from homology"/>
<dbReference type="EC" id="2.4.2.2" evidence="6"/>
<dbReference type="GO" id="GO:0004645">
    <property type="term" value="F:1,4-alpha-oligoglucan phosphorylase activity"/>
    <property type="evidence" value="ECO:0007669"/>
    <property type="project" value="InterPro"/>
</dbReference>
<dbReference type="AlphaFoldDB" id="W7YT68"/>
<evidence type="ECO:0000256" key="6">
    <source>
        <dbReference type="ARBA" id="ARBA00011889"/>
    </source>
</evidence>
<dbReference type="InterPro" id="IPR000053">
    <property type="entry name" value="Thymidine/pyrmidine_PPase"/>
</dbReference>
<sequence>MSFGGVGDTTTLVLAPLVAALDIPVAKMSGRGLGHTGGTIDKLESIEGFHVEIEREEFVRLVNEYKIAVIGQTGNLTPADKKLYALRDVTATVDSIPMIASSIMSKKIAAGSDAIVLDVKTGAGAFMKTVDDAKELAHAMVSIGNNVGRKTMAVISDMSQPLGLAIGNALEVKEAIDTLKGHGPKDLEELCLALGRQMVFLANKANSLEEAEEMLREVIRNGKALEKFKEFIVNQGGNPDVIDNPEKLPQAKYLIEVPAKEDGVVSEIIADEIGTAAMWLGAGRATKESEIDLAVGLMLNKKIGDAVKKGESLVTIHANRENVDDVMNCLYENIRIADHAEAPVLVHGIITE</sequence>
<dbReference type="NCBIfam" id="NF004490">
    <property type="entry name" value="PRK05820.1"/>
    <property type="match status" value="1"/>
</dbReference>
<evidence type="ECO:0000256" key="4">
    <source>
        <dbReference type="ARBA" id="ARBA00006915"/>
    </source>
</evidence>
<dbReference type="GO" id="GO:0005829">
    <property type="term" value="C:cytosol"/>
    <property type="evidence" value="ECO:0007669"/>
    <property type="project" value="TreeGrafter"/>
</dbReference>